<dbReference type="GO" id="GO:0004758">
    <property type="term" value="F:serine C-palmitoyltransferase activity"/>
    <property type="evidence" value="ECO:0007669"/>
    <property type="project" value="TreeGrafter"/>
</dbReference>
<dbReference type="GO" id="GO:0046512">
    <property type="term" value="P:sphingosine biosynthetic process"/>
    <property type="evidence" value="ECO:0007669"/>
    <property type="project" value="TreeGrafter"/>
</dbReference>
<comment type="similarity">
    <text evidence="4">Belongs to the class-II pyridoxal-phosphate-dependent aminotransferase family.</text>
</comment>
<dbReference type="InterPro" id="IPR050087">
    <property type="entry name" value="AON_synthase_class-II"/>
</dbReference>
<dbReference type="Gene3D" id="3.40.640.10">
    <property type="entry name" value="Type I PLP-dependent aspartate aminotransferase-like (Major domain)"/>
    <property type="match status" value="1"/>
</dbReference>
<dbReference type="GO" id="GO:0005783">
    <property type="term" value="C:endoplasmic reticulum"/>
    <property type="evidence" value="ECO:0007669"/>
    <property type="project" value="TreeGrafter"/>
</dbReference>
<dbReference type="GO" id="GO:0030170">
    <property type="term" value="F:pyridoxal phosphate binding"/>
    <property type="evidence" value="ECO:0007669"/>
    <property type="project" value="InterPro"/>
</dbReference>
<dbReference type="EC" id="2.3.1.50" evidence="5"/>
<evidence type="ECO:0000256" key="1">
    <source>
        <dbReference type="ARBA" id="ARBA00001933"/>
    </source>
</evidence>
<evidence type="ECO:0000256" key="5">
    <source>
        <dbReference type="ARBA" id="ARBA00013220"/>
    </source>
</evidence>
<keyword evidence="9" id="KW-0443">Lipid metabolism</keyword>
<sequence>MSGPSEHMATASAIPIPSAMISTSSAAWFYLQQGLVRLPGGHHVISYIEKATQDDPYRTAVEASLILYGIYYYLSKPQQKKGLQSNRPNLTKHEIDALIDEWEPEPIVVPPVNDKETAERYWRLAKIPIVENHGMTKYIDFTRDDKKESFENVLNLASNNFLALSETPEVLEVARQTIRDYGVGACGPAGFYGNQDVHYNLEYTLAEFFGTEACCLYGQDFAVSSSVIPAFTKRGDVIVADDQVSLAVQNALQLSRSTVYYFQHNNMESLEELLEQLNESEKKEKLPAIPRKFIVTEGIFHNSGDIAPLPELVELKRKYKYRLFVDETMSLGVLGATGRGLPEHYNMDRSTSIDITVGSMATAFGSSGGFVLGDTFMSEYQHIGSNAYCFSASLPAYATTVVDKTLQIMDNNNSTVQTLQKLSRTMFYFFNSRVQLNEFFTLTSSEFSPVVHLELKESIRNSKFHYSRDSLFTELLSLQKRKISDVFIEPFEKEEMFLQDIVDAILVNHNILISRHTIVLKQETLPIVPSLRISCTAAMTEEELLNACENIVTTIVGLCTQ</sequence>
<dbReference type="InterPro" id="IPR004839">
    <property type="entry name" value="Aminotransferase_I/II_large"/>
</dbReference>
<dbReference type="Gene3D" id="3.90.1150.10">
    <property type="entry name" value="Aspartate Aminotransferase, domain 1"/>
    <property type="match status" value="1"/>
</dbReference>
<evidence type="ECO:0000256" key="7">
    <source>
        <dbReference type="ARBA" id="ARBA00022898"/>
    </source>
</evidence>
<name>A0A8H2VIG2_9SACH</name>
<dbReference type="SUPFAM" id="SSF53383">
    <property type="entry name" value="PLP-dependent transferases"/>
    <property type="match status" value="1"/>
</dbReference>
<gene>
    <name evidence="12" type="ORF">KABA2_08S04312</name>
</gene>
<evidence type="ECO:0000313" key="12">
    <source>
        <dbReference type="EMBL" id="CAB4256145.1"/>
    </source>
</evidence>
<feature type="domain" description="Aminotransferase class I/classII large" evidence="11">
    <location>
        <begin position="152"/>
        <end position="551"/>
    </location>
</feature>
<dbReference type="GO" id="GO:0016020">
    <property type="term" value="C:membrane"/>
    <property type="evidence" value="ECO:0007669"/>
    <property type="project" value="GOC"/>
</dbReference>
<evidence type="ECO:0000313" key="13">
    <source>
        <dbReference type="Proteomes" id="UP000644660"/>
    </source>
</evidence>
<evidence type="ECO:0000256" key="4">
    <source>
        <dbReference type="ARBA" id="ARBA00008392"/>
    </source>
</evidence>
<dbReference type="InterPro" id="IPR015421">
    <property type="entry name" value="PyrdxlP-dep_Trfase_major"/>
</dbReference>
<evidence type="ECO:0000256" key="3">
    <source>
        <dbReference type="ARBA" id="ARBA00004991"/>
    </source>
</evidence>
<dbReference type="GeneID" id="64859217"/>
<dbReference type="InterPro" id="IPR015422">
    <property type="entry name" value="PyrdxlP-dep_Trfase_small"/>
</dbReference>
<comment type="cofactor">
    <cofactor evidence="1">
        <name>pyridoxal 5'-phosphate</name>
        <dbReference type="ChEBI" id="CHEBI:597326"/>
    </cofactor>
</comment>
<evidence type="ECO:0000256" key="6">
    <source>
        <dbReference type="ARBA" id="ARBA00022679"/>
    </source>
</evidence>
<accession>A0A8H2VIG2</accession>
<keyword evidence="6 12" id="KW-0808">Transferase</keyword>
<dbReference type="EMBL" id="CAEFZW010000008">
    <property type="protein sequence ID" value="CAB4256145.1"/>
    <property type="molecule type" value="Genomic_DNA"/>
</dbReference>
<dbReference type="OrthoDB" id="3168162at2759"/>
<dbReference type="RefSeq" id="XP_041407989.1">
    <property type="nucleotide sequence ID" value="XM_041552055.1"/>
</dbReference>
<evidence type="ECO:0000256" key="8">
    <source>
        <dbReference type="ARBA" id="ARBA00022919"/>
    </source>
</evidence>
<comment type="pathway">
    <text evidence="3">Sphingolipid metabolism.</text>
</comment>
<keyword evidence="7" id="KW-0663">Pyridoxal phosphate</keyword>
<comment type="caution">
    <text evidence="12">The sequence shown here is derived from an EMBL/GenBank/DDBJ whole genome shotgun (WGS) entry which is preliminary data.</text>
</comment>
<evidence type="ECO:0000256" key="2">
    <source>
        <dbReference type="ARBA" id="ARBA00004760"/>
    </source>
</evidence>
<comment type="pathway">
    <text evidence="2">Lipid metabolism; sphingolipid metabolism.</text>
</comment>
<dbReference type="InterPro" id="IPR015424">
    <property type="entry name" value="PyrdxlP-dep_Trfase"/>
</dbReference>
<evidence type="ECO:0000256" key="9">
    <source>
        <dbReference type="ARBA" id="ARBA00023098"/>
    </source>
</evidence>
<keyword evidence="8" id="KW-0746">Sphingolipid metabolism</keyword>
<proteinExistence type="inferred from homology"/>
<reference evidence="12 13" key="1">
    <citation type="submission" date="2020-05" db="EMBL/GenBank/DDBJ databases">
        <authorList>
            <person name="Casaregola S."/>
            <person name="Devillers H."/>
            <person name="Grondin C."/>
        </authorList>
    </citation>
    <scope>NUCLEOTIDE SEQUENCE [LARGE SCALE GENOMIC DNA]</scope>
    <source>
        <strain evidence="12 13">CLIB 1767</strain>
    </source>
</reference>
<evidence type="ECO:0000259" key="11">
    <source>
        <dbReference type="Pfam" id="PF00155"/>
    </source>
</evidence>
<dbReference type="PANTHER" id="PTHR13693">
    <property type="entry name" value="CLASS II AMINOTRANSFERASE/8-AMINO-7-OXONONANOATE SYNTHASE"/>
    <property type="match status" value="1"/>
</dbReference>
<evidence type="ECO:0000256" key="10">
    <source>
        <dbReference type="ARBA" id="ARBA00023315"/>
    </source>
</evidence>
<dbReference type="Proteomes" id="UP000644660">
    <property type="component" value="Unassembled WGS sequence"/>
</dbReference>
<keyword evidence="13" id="KW-1185">Reference proteome</keyword>
<dbReference type="GO" id="GO:0046513">
    <property type="term" value="P:ceramide biosynthetic process"/>
    <property type="evidence" value="ECO:0007669"/>
    <property type="project" value="TreeGrafter"/>
</dbReference>
<organism evidence="12 13">
    <name type="scientific">Maudiozyma barnettii</name>
    <dbReference type="NCBI Taxonomy" id="61262"/>
    <lineage>
        <taxon>Eukaryota</taxon>
        <taxon>Fungi</taxon>
        <taxon>Dikarya</taxon>
        <taxon>Ascomycota</taxon>
        <taxon>Saccharomycotina</taxon>
        <taxon>Saccharomycetes</taxon>
        <taxon>Saccharomycetales</taxon>
        <taxon>Saccharomycetaceae</taxon>
        <taxon>Maudiozyma</taxon>
    </lineage>
</organism>
<dbReference type="PANTHER" id="PTHR13693:SF2">
    <property type="entry name" value="SERINE PALMITOYLTRANSFERASE 1"/>
    <property type="match status" value="1"/>
</dbReference>
<keyword evidence="10" id="KW-0012">Acyltransferase</keyword>
<dbReference type="Pfam" id="PF00155">
    <property type="entry name" value="Aminotran_1_2"/>
    <property type="match status" value="1"/>
</dbReference>
<dbReference type="AlphaFoldDB" id="A0A8H2VIG2"/>
<protein>
    <recommendedName>
        <fullName evidence="5">serine C-palmitoyltransferase</fullName>
        <ecNumber evidence="5">2.3.1.50</ecNumber>
    </recommendedName>
</protein>